<comment type="similarity">
    <text evidence="1 4">Belongs to the serpin family.</text>
</comment>
<evidence type="ECO:0000256" key="5">
    <source>
        <dbReference type="SAM" id="SignalP"/>
    </source>
</evidence>
<organism evidence="7 8">
    <name type="scientific">Zophobas morio</name>
    <dbReference type="NCBI Taxonomy" id="2755281"/>
    <lineage>
        <taxon>Eukaryota</taxon>
        <taxon>Metazoa</taxon>
        <taxon>Ecdysozoa</taxon>
        <taxon>Arthropoda</taxon>
        <taxon>Hexapoda</taxon>
        <taxon>Insecta</taxon>
        <taxon>Pterygota</taxon>
        <taxon>Neoptera</taxon>
        <taxon>Endopterygota</taxon>
        <taxon>Coleoptera</taxon>
        <taxon>Polyphaga</taxon>
        <taxon>Cucujiformia</taxon>
        <taxon>Tenebrionidae</taxon>
        <taxon>Zophobas</taxon>
    </lineage>
</organism>
<dbReference type="GO" id="GO:0004867">
    <property type="term" value="F:serine-type endopeptidase inhibitor activity"/>
    <property type="evidence" value="ECO:0007669"/>
    <property type="project" value="UniProtKB-KW"/>
</dbReference>
<gene>
    <name evidence="7" type="ORF">Zmor_022324</name>
</gene>
<dbReference type="Pfam" id="PF00079">
    <property type="entry name" value="Serpin"/>
    <property type="match status" value="1"/>
</dbReference>
<name>A0AA38M691_9CUCU</name>
<dbReference type="SUPFAM" id="SSF56574">
    <property type="entry name" value="Serpins"/>
    <property type="match status" value="1"/>
</dbReference>
<feature type="signal peptide" evidence="5">
    <location>
        <begin position="1"/>
        <end position="16"/>
    </location>
</feature>
<proteinExistence type="inferred from homology"/>
<accession>A0AA38M691</accession>
<dbReference type="InterPro" id="IPR000215">
    <property type="entry name" value="Serpin_fam"/>
</dbReference>
<evidence type="ECO:0000256" key="3">
    <source>
        <dbReference type="ARBA" id="ARBA00022900"/>
    </source>
</evidence>
<protein>
    <recommendedName>
        <fullName evidence="6">Serpin domain-containing protein</fullName>
    </recommendedName>
</protein>
<sequence>MQPYLCLLLYVPLTLATEASLREFTSGNNLFTTSLYKQITNNEKGNFLVSPLSVETILALTQSGARDATAEEIRTALHLPNSQEKIEDAVRTLQPLLRKTDPYTLQSANKIYIKKNFEIRDEFKKVATDFDAELENIDFEQRGAAAATMNGWVEGRTNNKIKNLINAEDLDDRTRAILINALYFKGNWSVPFERYGTFEQDFYKGGEDKVQVEMMHDTLYQNYYESQELGAKFLELPFEGDDVTLTVVLPNERNGLSALESGLDKVFDAPSYDKTNVRIVLPKFKIESVVDLKTILQQLGVNKVFRDDEADLSGIAGEKGDLIVDKVRQKTFIDVSENGVEAAAATFAVVGVPLSGTYYAVPPKEFIADHPFIFYIKVKDLVIFAGRVVDPSQ</sequence>
<dbReference type="InterPro" id="IPR023795">
    <property type="entry name" value="Serpin_CS"/>
</dbReference>
<dbReference type="Proteomes" id="UP001168821">
    <property type="component" value="Unassembled WGS sequence"/>
</dbReference>
<comment type="caution">
    <text evidence="7">The sequence shown here is derived from an EMBL/GenBank/DDBJ whole genome shotgun (WGS) entry which is preliminary data.</text>
</comment>
<keyword evidence="5" id="KW-0732">Signal</keyword>
<dbReference type="Gene3D" id="2.30.39.10">
    <property type="entry name" value="Alpha-1-antitrypsin, domain 1"/>
    <property type="match status" value="2"/>
</dbReference>
<evidence type="ECO:0000259" key="6">
    <source>
        <dbReference type="SMART" id="SM00093"/>
    </source>
</evidence>
<keyword evidence="8" id="KW-1185">Reference proteome</keyword>
<dbReference type="PROSITE" id="PS00284">
    <property type="entry name" value="SERPIN"/>
    <property type="match status" value="1"/>
</dbReference>
<keyword evidence="3" id="KW-0722">Serine protease inhibitor</keyword>
<evidence type="ECO:0000256" key="4">
    <source>
        <dbReference type="RuleBase" id="RU000411"/>
    </source>
</evidence>
<dbReference type="Gene3D" id="3.30.497.10">
    <property type="entry name" value="Antithrombin, subunit I, domain 2"/>
    <property type="match status" value="1"/>
</dbReference>
<evidence type="ECO:0000256" key="2">
    <source>
        <dbReference type="ARBA" id="ARBA00022690"/>
    </source>
</evidence>
<dbReference type="InterPro" id="IPR042178">
    <property type="entry name" value="Serpin_sf_1"/>
</dbReference>
<dbReference type="EMBL" id="JALNTZ010000007">
    <property type="protein sequence ID" value="KAJ3644604.1"/>
    <property type="molecule type" value="Genomic_DNA"/>
</dbReference>
<keyword evidence="2" id="KW-0646">Protease inhibitor</keyword>
<dbReference type="InterPro" id="IPR036186">
    <property type="entry name" value="Serpin_sf"/>
</dbReference>
<evidence type="ECO:0000313" key="7">
    <source>
        <dbReference type="EMBL" id="KAJ3644604.1"/>
    </source>
</evidence>
<dbReference type="InterPro" id="IPR023796">
    <property type="entry name" value="Serpin_dom"/>
</dbReference>
<feature type="chain" id="PRO_5041271995" description="Serpin domain-containing protein" evidence="5">
    <location>
        <begin position="17"/>
        <end position="393"/>
    </location>
</feature>
<reference evidence="7" key="1">
    <citation type="journal article" date="2023" name="G3 (Bethesda)">
        <title>Whole genome assemblies of Zophobas morio and Tenebrio molitor.</title>
        <authorList>
            <person name="Kaur S."/>
            <person name="Stinson S.A."/>
            <person name="diCenzo G.C."/>
        </authorList>
    </citation>
    <scope>NUCLEOTIDE SEQUENCE</scope>
    <source>
        <strain evidence="7">QUZm001</strain>
    </source>
</reference>
<evidence type="ECO:0000256" key="1">
    <source>
        <dbReference type="ARBA" id="ARBA00009500"/>
    </source>
</evidence>
<dbReference type="GO" id="GO:0005615">
    <property type="term" value="C:extracellular space"/>
    <property type="evidence" value="ECO:0007669"/>
    <property type="project" value="InterPro"/>
</dbReference>
<dbReference type="SMART" id="SM00093">
    <property type="entry name" value="SERPIN"/>
    <property type="match status" value="1"/>
</dbReference>
<evidence type="ECO:0000313" key="8">
    <source>
        <dbReference type="Proteomes" id="UP001168821"/>
    </source>
</evidence>
<dbReference type="AlphaFoldDB" id="A0AA38M691"/>
<dbReference type="InterPro" id="IPR042185">
    <property type="entry name" value="Serpin_sf_2"/>
</dbReference>
<dbReference type="PANTHER" id="PTHR11461">
    <property type="entry name" value="SERINE PROTEASE INHIBITOR, SERPIN"/>
    <property type="match status" value="1"/>
</dbReference>
<feature type="domain" description="Serpin" evidence="6">
    <location>
        <begin position="33"/>
        <end position="391"/>
    </location>
</feature>
<dbReference type="PANTHER" id="PTHR11461:SF211">
    <property type="entry name" value="GH10112P-RELATED"/>
    <property type="match status" value="1"/>
</dbReference>
<dbReference type="CDD" id="cd19955">
    <property type="entry name" value="serpin48-like_insects"/>
    <property type="match status" value="1"/>
</dbReference>